<dbReference type="InterPro" id="IPR005563">
    <property type="entry name" value="A_protein"/>
</dbReference>
<dbReference type="GO" id="GO:0039666">
    <property type="term" value="P:virion attachment to host cell pilus"/>
    <property type="evidence" value="ECO:0007669"/>
    <property type="project" value="UniProtKB-KW"/>
</dbReference>
<gene>
    <name evidence="7" type="primary">SRR6960509_16_1</name>
</gene>
<keyword evidence="8" id="KW-1185">Reference proteome</keyword>
<dbReference type="KEGG" id="vg:80400717"/>
<evidence type="ECO:0000256" key="1">
    <source>
        <dbReference type="ARBA" id="ARBA00022581"/>
    </source>
</evidence>
<organism evidence="7 8">
    <name type="scientific">ssRNA phage SRR6960509_16</name>
    <dbReference type="NCBI Taxonomy" id="2786527"/>
    <lineage>
        <taxon>Viruses</taxon>
        <taxon>Riboviria</taxon>
        <taxon>Orthornavirae</taxon>
        <taxon>Lenarviricota</taxon>
        <taxon>Leviviricetes</taxon>
        <taxon>Timlovirales</taxon>
        <taxon>Steitzviridae</taxon>
        <taxon>Rodtovirus</taxon>
        <taxon>Rodtovirus pelovivens</taxon>
    </lineage>
</organism>
<dbReference type="Proteomes" id="UP000680190">
    <property type="component" value="Segment"/>
</dbReference>
<comment type="similarity">
    <text evidence="5">Belongs to the Leviviricetes maturation protein family.</text>
</comment>
<dbReference type="RefSeq" id="YP_010771086.1">
    <property type="nucleotide sequence ID" value="NC_074482.1"/>
</dbReference>
<evidence type="ECO:0000313" key="8">
    <source>
        <dbReference type="Proteomes" id="UP000680190"/>
    </source>
</evidence>
<keyword evidence="6" id="KW-0175">Coiled coil</keyword>
<sequence>PVRARQVQVSQTQRYPLRGYVKITLTGDATMVLRYRRKDYLANNSEYLGSSWVQGSGLDPNTFWCGIPYSKVCSDETHKRVKSKRTGIVRWQKGGPLTVKKVIITRTYSDNFTSSQGLYRWSGRLSCGALGANPSFGTEPSDGRNLAAIGATGIARFKPGRSTAGFGQAIAELRQIPTIPSLKKAVANAKGLGGEYLNVQFGWIPVVKDLLALINYAENLEKSLKQLRRDNGKVVRRGGTVDKTDSQTMSTNTGICGVYPILQTAHWANIPDAQRFTRTTVTKSWSRYWFKGAFRYYIPVSPGAPDFTAIKHQLLGLTPTPKLVWDLLPWTWLLDWFGNVGDIIDNMSQNAAQDLVMLYGYAMGTKGTIESHYASAATKAAGVQYTSVHREKVIKRRAKASPFGFDVDWPDFTSRQLAILAALGLSKGKSFG</sequence>
<protein>
    <submittedName>
        <fullName evidence="7">Maturation protein</fullName>
    </submittedName>
</protein>
<reference evidence="7" key="1">
    <citation type="submission" date="2020-09" db="EMBL/GenBank/DDBJ databases">
        <title>Leviviricetes taxonomy.</title>
        <authorList>
            <person name="Stockdale S.R."/>
            <person name="Callanan J."/>
            <person name="Adriaenssens E.M."/>
            <person name="Kuhn J.H."/>
            <person name="Rumnieks J."/>
            <person name="Shkoporov A."/>
            <person name="Draper L.A."/>
            <person name="Ross P."/>
            <person name="Hill C."/>
        </authorList>
    </citation>
    <scope>NUCLEOTIDE SEQUENCE</scope>
</reference>
<evidence type="ECO:0000313" key="7">
    <source>
        <dbReference type="EMBL" id="DAD50992.1"/>
    </source>
</evidence>
<dbReference type="Pfam" id="PF03863">
    <property type="entry name" value="Phage_mat-A"/>
    <property type="match status" value="1"/>
</dbReference>
<keyword evidence="2" id="KW-1161">Viral attachment to host cell</keyword>
<keyword evidence="3" id="KW-0946">Virion</keyword>
<keyword evidence="3" id="KW-1175">Viral attachment to host cell pilus</keyword>
<feature type="coiled-coil region" evidence="6">
    <location>
        <begin position="210"/>
        <end position="237"/>
    </location>
</feature>
<dbReference type="EMBL" id="BK013686">
    <property type="protein sequence ID" value="DAD50992.1"/>
    <property type="molecule type" value="Genomic_RNA"/>
</dbReference>
<keyword evidence="4" id="KW-1160">Virus entry into host cell</keyword>
<dbReference type="GeneID" id="80400717"/>
<proteinExistence type="inferred from homology"/>
<keyword evidence="1" id="KW-0945">Host-virus interaction</keyword>
<name>A0A8S5L092_9VIRU</name>
<evidence type="ECO:0000256" key="5">
    <source>
        <dbReference type="ARBA" id="ARBA00035110"/>
    </source>
</evidence>
<evidence type="ECO:0000256" key="2">
    <source>
        <dbReference type="ARBA" id="ARBA00022804"/>
    </source>
</evidence>
<evidence type="ECO:0000256" key="4">
    <source>
        <dbReference type="ARBA" id="ARBA00023296"/>
    </source>
</evidence>
<evidence type="ECO:0000256" key="3">
    <source>
        <dbReference type="ARBA" id="ARBA00023104"/>
    </source>
</evidence>
<feature type="non-terminal residue" evidence="7">
    <location>
        <position position="1"/>
    </location>
</feature>
<evidence type="ECO:0000256" key="6">
    <source>
        <dbReference type="SAM" id="Coils"/>
    </source>
</evidence>
<accession>A0A8S5L092</accession>